<dbReference type="PRINTS" id="PR00359">
    <property type="entry name" value="BP450"/>
</dbReference>
<dbReference type="Proteomes" id="UP000234181">
    <property type="component" value="Unassembled WGS sequence"/>
</dbReference>
<dbReference type="PANTHER" id="PTHR46696">
    <property type="entry name" value="P450, PUTATIVE (EUROFUNG)-RELATED"/>
    <property type="match status" value="1"/>
</dbReference>
<sequence>MRLLQETPGMLPNAVLECMRYDSSVQMATRTALQEFQIEGVAVPQGVLLYLMLGAANHDTLQFTDPQVLDIRRQQGRALSFGGGIHHCLGNRLALIEMEAALACLLARLPTLRLEQLYTLSWNDRVNLRGVDALLASW</sequence>
<dbReference type="PANTHER" id="PTHR46696:SF1">
    <property type="entry name" value="CYTOCHROME P450 YJIB-RELATED"/>
    <property type="match status" value="1"/>
</dbReference>
<name>A0AB38E6I4_XANCH</name>
<accession>A0AB38E6I4</accession>
<dbReference type="Proteomes" id="UP000234166">
    <property type="component" value="Unassembled WGS sequence"/>
</dbReference>
<dbReference type="SUPFAM" id="SSF48264">
    <property type="entry name" value="Cytochrome P450"/>
    <property type="match status" value="1"/>
</dbReference>
<comment type="cofactor">
    <cofactor evidence="1">
        <name>heme</name>
        <dbReference type="ChEBI" id="CHEBI:30413"/>
    </cofactor>
</comment>
<evidence type="ECO:0000256" key="2">
    <source>
        <dbReference type="ARBA" id="ARBA00010617"/>
    </source>
</evidence>
<keyword evidence="3" id="KW-0503">Monooxygenase</keyword>
<evidence type="ECO:0000313" key="7">
    <source>
        <dbReference type="Proteomes" id="UP000234181"/>
    </source>
</evidence>
<evidence type="ECO:0000313" key="5">
    <source>
        <dbReference type="EMBL" id="SON92749.1"/>
    </source>
</evidence>
<dbReference type="AlphaFoldDB" id="A0AB38E6I4"/>
<gene>
    <name evidence="4" type="ORF">XAP6984_880005</name>
    <name evidence="5" type="ORF">XAP7430_870003</name>
</gene>
<organism evidence="5 6">
    <name type="scientific">Xanthomonas campestris pv. phaseoli</name>
    <dbReference type="NCBI Taxonomy" id="317013"/>
    <lineage>
        <taxon>Bacteria</taxon>
        <taxon>Pseudomonadati</taxon>
        <taxon>Pseudomonadota</taxon>
        <taxon>Gammaproteobacteria</taxon>
        <taxon>Lysobacterales</taxon>
        <taxon>Lysobacteraceae</taxon>
        <taxon>Xanthomonas</taxon>
    </lineage>
</organism>
<dbReference type="GO" id="GO:0020037">
    <property type="term" value="F:heme binding"/>
    <property type="evidence" value="ECO:0007669"/>
    <property type="project" value="InterPro"/>
</dbReference>
<dbReference type="InterPro" id="IPR002397">
    <property type="entry name" value="Cyt_P450_B"/>
</dbReference>
<keyword evidence="3" id="KW-0349">Heme</keyword>
<dbReference type="InterPro" id="IPR036396">
    <property type="entry name" value="Cyt_P450_sf"/>
</dbReference>
<dbReference type="EC" id="1.14.-.-" evidence="5"/>
<evidence type="ECO:0000256" key="1">
    <source>
        <dbReference type="ARBA" id="ARBA00001971"/>
    </source>
</evidence>
<evidence type="ECO:0000313" key="4">
    <source>
        <dbReference type="EMBL" id="SON88546.1"/>
    </source>
</evidence>
<protein>
    <submittedName>
        <fullName evidence="5">Cytochrome P450 133B2</fullName>
        <ecNumber evidence="5">1.14.-.-</ecNumber>
    </submittedName>
</protein>
<dbReference type="EMBL" id="OCYT01000148">
    <property type="protein sequence ID" value="SON88546.1"/>
    <property type="molecule type" value="Genomic_DNA"/>
</dbReference>
<keyword evidence="3" id="KW-0479">Metal-binding</keyword>
<dbReference type="GO" id="GO:0016705">
    <property type="term" value="F:oxidoreductase activity, acting on paired donors, with incorporation or reduction of molecular oxygen"/>
    <property type="evidence" value="ECO:0007669"/>
    <property type="project" value="InterPro"/>
</dbReference>
<dbReference type="Pfam" id="PF00067">
    <property type="entry name" value="p450"/>
    <property type="match status" value="1"/>
</dbReference>
<reference evidence="6 7" key="1">
    <citation type="submission" date="2017-10" db="EMBL/GenBank/DDBJ databases">
        <authorList>
            <person name="Regsiter A."/>
            <person name="William W."/>
        </authorList>
    </citation>
    <scope>NUCLEOTIDE SEQUENCE [LARGE SCALE GENOMIC DNA]</scope>
    <source>
        <strain evidence="4 7">CFBP6984</strain>
        <strain evidence="5 6">CFBP7430</strain>
    </source>
</reference>
<dbReference type="GO" id="GO:0004497">
    <property type="term" value="F:monooxygenase activity"/>
    <property type="evidence" value="ECO:0007669"/>
    <property type="project" value="UniProtKB-KW"/>
</dbReference>
<keyword evidence="3 5" id="KW-0560">Oxidoreductase</keyword>
<dbReference type="PROSITE" id="PS00086">
    <property type="entry name" value="CYTOCHROME_P450"/>
    <property type="match status" value="1"/>
</dbReference>
<keyword evidence="7" id="KW-1185">Reference proteome</keyword>
<evidence type="ECO:0000256" key="3">
    <source>
        <dbReference type="RuleBase" id="RU000461"/>
    </source>
</evidence>
<dbReference type="InterPro" id="IPR001128">
    <property type="entry name" value="Cyt_P450"/>
</dbReference>
<keyword evidence="3" id="KW-0408">Iron</keyword>
<proteinExistence type="inferred from homology"/>
<evidence type="ECO:0000313" key="6">
    <source>
        <dbReference type="Proteomes" id="UP000234166"/>
    </source>
</evidence>
<dbReference type="Gene3D" id="1.10.630.10">
    <property type="entry name" value="Cytochrome P450"/>
    <property type="match status" value="1"/>
</dbReference>
<comment type="similarity">
    <text evidence="2 3">Belongs to the cytochrome P450 family.</text>
</comment>
<dbReference type="EMBL" id="OCYS01000146">
    <property type="protein sequence ID" value="SON92749.1"/>
    <property type="molecule type" value="Genomic_DNA"/>
</dbReference>
<dbReference type="InterPro" id="IPR017972">
    <property type="entry name" value="Cyt_P450_CS"/>
</dbReference>
<comment type="caution">
    <text evidence="5">The sequence shown here is derived from an EMBL/GenBank/DDBJ whole genome shotgun (WGS) entry which is preliminary data.</text>
</comment>
<dbReference type="GO" id="GO:0005506">
    <property type="term" value="F:iron ion binding"/>
    <property type="evidence" value="ECO:0007669"/>
    <property type="project" value="InterPro"/>
</dbReference>